<reference evidence="9 10" key="1">
    <citation type="journal article" date="2019" name="Int. J. Syst. Evol. Microbiol.">
        <title>The Global Catalogue of Microorganisms (GCM) 10K type strain sequencing project: providing services to taxonomists for standard genome sequencing and annotation.</title>
        <authorList>
            <consortium name="The Broad Institute Genomics Platform"/>
            <consortium name="The Broad Institute Genome Sequencing Center for Infectious Disease"/>
            <person name="Wu L."/>
            <person name="Ma J."/>
        </authorList>
    </citation>
    <scope>NUCLEOTIDE SEQUENCE [LARGE SCALE GENOMIC DNA]</scope>
    <source>
        <strain evidence="9 10">JCM 16374</strain>
    </source>
</reference>
<gene>
    <name evidence="9" type="ORF">GCM10009864_31600</name>
</gene>
<feature type="compositionally biased region" description="Low complexity" evidence="6">
    <location>
        <begin position="511"/>
        <end position="520"/>
    </location>
</feature>
<evidence type="ECO:0000259" key="8">
    <source>
        <dbReference type="Pfam" id="PF02687"/>
    </source>
</evidence>
<dbReference type="Pfam" id="PF02687">
    <property type="entry name" value="FtsX"/>
    <property type="match status" value="1"/>
</dbReference>
<evidence type="ECO:0000256" key="7">
    <source>
        <dbReference type="SAM" id="Phobius"/>
    </source>
</evidence>
<dbReference type="InterPro" id="IPR003838">
    <property type="entry name" value="ABC3_permease_C"/>
</dbReference>
<evidence type="ECO:0000256" key="3">
    <source>
        <dbReference type="ARBA" id="ARBA00022692"/>
    </source>
</evidence>
<feature type="transmembrane region" description="Helical" evidence="7">
    <location>
        <begin position="342"/>
        <end position="365"/>
    </location>
</feature>
<feature type="compositionally biased region" description="Low complexity" evidence="6">
    <location>
        <begin position="114"/>
        <end position="128"/>
    </location>
</feature>
<proteinExistence type="predicted"/>
<evidence type="ECO:0000313" key="10">
    <source>
        <dbReference type="Proteomes" id="UP001500994"/>
    </source>
</evidence>
<evidence type="ECO:0000256" key="4">
    <source>
        <dbReference type="ARBA" id="ARBA00022989"/>
    </source>
</evidence>
<dbReference type="RefSeq" id="WP_344575910.1">
    <property type="nucleotide sequence ID" value="NZ_BAAARK010000008.1"/>
</dbReference>
<feature type="region of interest" description="Disordered" evidence="6">
    <location>
        <begin position="577"/>
        <end position="599"/>
    </location>
</feature>
<feature type="region of interest" description="Disordered" evidence="6">
    <location>
        <begin position="106"/>
        <end position="129"/>
    </location>
</feature>
<evidence type="ECO:0000313" key="9">
    <source>
        <dbReference type="EMBL" id="GAA2661800.1"/>
    </source>
</evidence>
<feature type="region of interest" description="Disordered" evidence="6">
    <location>
        <begin position="505"/>
        <end position="556"/>
    </location>
</feature>
<comment type="subcellular location">
    <subcellularLocation>
        <location evidence="1">Cell membrane</location>
        <topology evidence="1">Multi-pass membrane protein</topology>
    </subcellularLocation>
</comment>
<evidence type="ECO:0000256" key="5">
    <source>
        <dbReference type="ARBA" id="ARBA00023136"/>
    </source>
</evidence>
<accession>A0ABN3RVF1</accession>
<dbReference type="EMBL" id="BAAARK010000008">
    <property type="protein sequence ID" value="GAA2661800.1"/>
    <property type="molecule type" value="Genomic_DNA"/>
</dbReference>
<keyword evidence="4 7" id="KW-1133">Transmembrane helix</keyword>
<feature type="compositionally biased region" description="Gly residues" evidence="6">
    <location>
        <begin position="537"/>
        <end position="549"/>
    </location>
</feature>
<sequence>MSGFVVLRVRAHRTLLGAALLTVVLTATILATLAAFSDAVGDAGLRQALGSRPAGRGSSAAASLQIKAQLPSSGRQSADRAVARGARRAFDGLPFTVRTLTRSGPYALPRTLRPPAGAETAGAAPTDAAEPDLTHLAVLDRSRIVLTAGHRPGRTAHGRLPVALPEAAAARLGVGPHLTIEVSGVYRPKDGTDPYWKLDELGGRGVRIVGFTTYGPLLTPPDAFRAGGPLVQDSAAWSASADFGTLTADRLPALIAAARPAARALMADPAFRGQVTAGTELPDVLATLQRSLLVNRSTLLIVALQLLLLAGYALLLVARMLSTERTGERIVLRARGASRGRLAGLALAEALLLALPAALVAPVLAGPLVRLLSSGGGRAGLPADAALTGGTWLTGAVVALGCAATVAAPAVLRSGAPAPAGRRRALPGALRAGADLGLLVVAGVAYGQLWRRTKDDGGGVLTRDAAGRVDIDPVLVAAPALALLAGTVLTLRLLPPAARLAERAAARHRPGAAAGAGHRAGPARDRPARLLGPLAGRPGGLPGGRGGAARGDPADYTAPLGMRDRVLLQREADHIGVWPDAAAPSADDDAPRPSGPDAR</sequence>
<comment type="caution">
    <text evidence="9">The sequence shown here is derived from an EMBL/GenBank/DDBJ whole genome shotgun (WGS) entry which is preliminary data.</text>
</comment>
<feature type="transmembrane region" description="Helical" evidence="7">
    <location>
        <begin position="432"/>
        <end position="451"/>
    </location>
</feature>
<feature type="transmembrane region" description="Helical" evidence="7">
    <location>
        <begin position="299"/>
        <end position="321"/>
    </location>
</feature>
<evidence type="ECO:0000256" key="2">
    <source>
        <dbReference type="ARBA" id="ARBA00022475"/>
    </source>
</evidence>
<organism evidence="9 10">
    <name type="scientific">Streptomyces lunalinharesii</name>
    <dbReference type="NCBI Taxonomy" id="333384"/>
    <lineage>
        <taxon>Bacteria</taxon>
        <taxon>Bacillati</taxon>
        <taxon>Actinomycetota</taxon>
        <taxon>Actinomycetes</taxon>
        <taxon>Kitasatosporales</taxon>
        <taxon>Streptomycetaceae</taxon>
        <taxon>Streptomyces</taxon>
    </lineage>
</organism>
<keyword evidence="10" id="KW-1185">Reference proteome</keyword>
<evidence type="ECO:0000256" key="6">
    <source>
        <dbReference type="SAM" id="MobiDB-lite"/>
    </source>
</evidence>
<feature type="domain" description="ABC3 transporter permease C-terminal" evidence="8">
    <location>
        <begin position="301"/>
        <end position="411"/>
    </location>
</feature>
<feature type="transmembrane region" description="Helical" evidence="7">
    <location>
        <begin position="471"/>
        <end position="494"/>
    </location>
</feature>
<keyword evidence="5 7" id="KW-0472">Membrane</keyword>
<keyword evidence="2" id="KW-1003">Cell membrane</keyword>
<keyword evidence="3 7" id="KW-0812">Transmembrane</keyword>
<dbReference type="Proteomes" id="UP001500994">
    <property type="component" value="Unassembled WGS sequence"/>
</dbReference>
<evidence type="ECO:0000256" key="1">
    <source>
        <dbReference type="ARBA" id="ARBA00004651"/>
    </source>
</evidence>
<feature type="transmembrane region" description="Helical" evidence="7">
    <location>
        <begin position="385"/>
        <end position="412"/>
    </location>
</feature>
<protein>
    <recommendedName>
        <fullName evidence="8">ABC3 transporter permease C-terminal domain-containing protein</fullName>
    </recommendedName>
</protein>
<name>A0ABN3RVF1_9ACTN</name>